<keyword evidence="1" id="KW-0472">Membrane</keyword>
<evidence type="ECO:0000256" key="2">
    <source>
        <dbReference type="SAM" id="SignalP"/>
    </source>
</evidence>
<name>Q01PC4_SOLUE</name>
<dbReference type="STRING" id="234267.Acid_7588"/>
<sequence length="168" mass="18381" precursor="true">MNATLVLLIVATICCPAANADGGTVRLREASGPFIVTIFTGLEPLRAGPIDTSVLVQDRETGRVLLDANVNIAFQPASGTSHRLLTRATHVQAGNKLLQAVLIDLPVPGWWTIQVFVRRNLEETMFATRVLVMPAASRLTAIWQFLALPPLAVVLFALHQMLRHSRRL</sequence>
<evidence type="ECO:0000313" key="3">
    <source>
        <dbReference type="EMBL" id="ABJ88496.1"/>
    </source>
</evidence>
<dbReference type="eggNOG" id="ENOG50333HT">
    <property type="taxonomic scope" value="Bacteria"/>
</dbReference>
<dbReference type="HOGENOM" id="CLU_1575455_0_0_0"/>
<organism evidence="3">
    <name type="scientific">Solibacter usitatus (strain Ellin6076)</name>
    <dbReference type="NCBI Taxonomy" id="234267"/>
    <lineage>
        <taxon>Bacteria</taxon>
        <taxon>Pseudomonadati</taxon>
        <taxon>Acidobacteriota</taxon>
        <taxon>Terriglobia</taxon>
        <taxon>Bryobacterales</taxon>
        <taxon>Solibacteraceae</taxon>
        <taxon>Candidatus Solibacter</taxon>
    </lineage>
</organism>
<reference evidence="3" key="1">
    <citation type="submission" date="2006-10" db="EMBL/GenBank/DDBJ databases">
        <title>Complete sequence of Solibacter usitatus Ellin6076.</title>
        <authorList>
            <consortium name="US DOE Joint Genome Institute"/>
            <person name="Copeland A."/>
            <person name="Lucas S."/>
            <person name="Lapidus A."/>
            <person name="Barry K."/>
            <person name="Detter J.C."/>
            <person name="Glavina del Rio T."/>
            <person name="Hammon N."/>
            <person name="Israni S."/>
            <person name="Dalin E."/>
            <person name="Tice H."/>
            <person name="Pitluck S."/>
            <person name="Thompson L.S."/>
            <person name="Brettin T."/>
            <person name="Bruce D."/>
            <person name="Han C."/>
            <person name="Tapia R."/>
            <person name="Gilna P."/>
            <person name="Schmutz J."/>
            <person name="Larimer F."/>
            <person name="Land M."/>
            <person name="Hauser L."/>
            <person name="Kyrpides N."/>
            <person name="Mikhailova N."/>
            <person name="Janssen P.H."/>
            <person name="Kuske C.R."/>
            <person name="Richardson P."/>
        </authorList>
    </citation>
    <scope>NUCLEOTIDE SEQUENCE</scope>
    <source>
        <strain evidence="3">Ellin6076</strain>
    </source>
</reference>
<keyword evidence="2" id="KW-0732">Signal</keyword>
<dbReference type="EMBL" id="CP000473">
    <property type="protein sequence ID" value="ABJ88496.1"/>
    <property type="molecule type" value="Genomic_DNA"/>
</dbReference>
<dbReference type="KEGG" id="sus:Acid_7588"/>
<proteinExistence type="predicted"/>
<protein>
    <recommendedName>
        <fullName evidence="4">YtkA-like domain-containing protein</fullName>
    </recommendedName>
</protein>
<feature type="transmembrane region" description="Helical" evidence="1">
    <location>
        <begin position="141"/>
        <end position="158"/>
    </location>
</feature>
<dbReference type="AlphaFoldDB" id="Q01PC4"/>
<keyword evidence="1" id="KW-1133">Transmembrane helix</keyword>
<evidence type="ECO:0008006" key="4">
    <source>
        <dbReference type="Google" id="ProtNLM"/>
    </source>
</evidence>
<feature type="chain" id="PRO_5004162421" description="YtkA-like domain-containing protein" evidence="2">
    <location>
        <begin position="21"/>
        <end position="168"/>
    </location>
</feature>
<accession>Q01PC4</accession>
<dbReference type="InParanoid" id="Q01PC4"/>
<evidence type="ECO:0000256" key="1">
    <source>
        <dbReference type="SAM" id="Phobius"/>
    </source>
</evidence>
<feature type="signal peptide" evidence="2">
    <location>
        <begin position="1"/>
        <end position="20"/>
    </location>
</feature>
<gene>
    <name evidence="3" type="ordered locus">Acid_7588</name>
</gene>
<keyword evidence="1" id="KW-0812">Transmembrane</keyword>